<comment type="caution">
    <text evidence="1">The sequence shown here is derived from an EMBL/GenBank/DDBJ whole genome shotgun (WGS) entry which is preliminary data.</text>
</comment>
<name>A0ABQ8J6S3_DERPT</name>
<proteinExistence type="predicted"/>
<evidence type="ECO:0000313" key="1">
    <source>
        <dbReference type="EMBL" id="KAH9418110.1"/>
    </source>
</evidence>
<keyword evidence="2" id="KW-1185">Reference proteome</keyword>
<sequence length="67" mass="7852">MSKIRSIIKSISQYIINMSMRLQYSSLSIINQYLFFLYKQNNSEQFIRSKLKIQSEASSLGKSVIRV</sequence>
<dbReference type="Proteomes" id="UP000887458">
    <property type="component" value="Unassembled WGS sequence"/>
</dbReference>
<gene>
    <name evidence="1" type="ORF">DERP_014072</name>
</gene>
<evidence type="ECO:0000313" key="2">
    <source>
        <dbReference type="Proteomes" id="UP000887458"/>
    </source>
</evidence>
<protein>
    <submittedName>
        <fullName evidence="1">Uncharacterized protein</fullName>
    </submittedName>
</protein>
<reference evidence="1 2" key="2">
    <citation type="journal article" date="2022" name="Mol. Biol. Evol.">
        <title>Comparative Genomics Reveals Insights into the Divergent Evolution of Astigmatic Mites and Household Pest Adaptations.</title>
        <authorList>
            <person name="Xiong Q."/>
            <person name="Wan A.T."/>
            <person name="Liu X."/>
            <person name="Fung C.S."/>
            <person name="Xiao X."/>
            <person name="Malainual N."/>
            <person name="Hou J."/>
            <person name="Wang L."/>
            <person name="Wang M."/>
            <person name="Yang K.Y."/>
            <person name="Cui Y."/>
            <person name="Leung E.L."/>
            <person name="Nong W."/>
            <person name="Shin S.K."/>
            <person name="Au S.W."/>
            <person name="Jeong K.Y."/>
            <person name="Chew F.T."/>
            <person name="Hui J.H."/>
            <person name="Leung T.F."/>
            <person name="Tungtrongchitr A."/>
            <person name="Zhong N."/>
            <person name="Liu Z."/>
            <person name="Tsui S.K."/>
        </authorList>
    </citation>
    <scope>NUCLEOTIDE SEQUENCE [LARGE SCALE GENOMIC DNA]</scope>
    <source>
        <strain evidence="1">Derp</strain>
    </source>
</reference>
<organism evidence="1 2">
    <name type="scientific">Dermatophagoides pteronyssinus</name>
    <name type="common">European house dust mite</name>
    <dbReference type="NCBI Taxonomy" id="6956"/>
    <lineage>
        <taxon>Eukaryota</taxon>
        <taxon>Metazoa</taxon>
        <taxon>Ecdysozoa</taxon>
        <taxon>Arthropoda</taxon>
        <taxon>Chelicerata</taxon>
        <taxon>Arachnida</taxon>
        <taxon>Acari</taxon>
        <taxon>Acariformes</taxon>
        <taxon>Sarcoptiformes</taxon>
        <taxon>Astigmata</taxon>
        <taxon>Psoroptidia</taxon>
        <taxon>Analgoidea</taxon>
        <taxon>Pyroglyphidae</taxon>
        <taxon>Dermatophagoidinae</taxon>
        <taxon>Dermatophagoides</taxon>
    </lineage>
</organism>
<dbReference type="EMBL" id="NJHN03000066">
    <property type="protein sequence ID" value="KAH9418110.1"/>
    <property type="molecule type" value="Genomic_DNA"/>
</dbReference>
<reference evidence="1 2" key="1">
    <citation type="journal article" date="2018" name="J. Allergy Clin. Immunol.">
        <title>High-quality assembly of Dermatophagoides pteronyssinus genome and transcriptome reveals a wide range of novel allergens.</title>
        <authorList>
            <person name="Liu X.Y."/>
            <person name="Yang K.Y."/>
            <person name="Wang M.Q."/>
            <person name="Kwok J.S."/>
            <person name="Zeng X."/>
            <person name="Yang Z."/>
            <person name="Xiao X.J."/>
            <person name="Lau C.P."/>
            <person name="Li Y."/>
            <person name="Huang Z.M."/>
            <person name="Ba J.G."/>
            <person name="Yim A.K."/>
            <person name="Ouyang C.Y."/>
            <person name="Ngai S.M."/>
            <person name="Chan T.F."/>
            <person name="Leung E.L."/>
            <person name="Liu L."/>
            <person name="Liu Z.G."/>
            <person name="Tsui S.K."/>
        </authorList>
    </citation>
    <scope>NUCLEOTIDE SEQUENCE [LARGE SCALE GENOMIC DNA]</scope>
    <source>
        <strain evidence="1">Derp</strain>
    </source>
</reference>
<accession>A0ABQ8J6S3</accession>